<name>A0ABV6YLV5_UNCEI</name>
<proteinExistence type="predicted"/>
<comment type="caution">
    <text evidence="2">The sequence shown here is derived from an EMBL/GenBank/DDBJ whole genome shotgun (WGS) entry which is preliminary data.</text>
</comment>
<sequence>MNSLPSSSSQYEEKASQFDGRGEIVQASSKSETEDPFLPRVADSASSDWPATENAINFARLREYRRELTTHFLGLVAECDFEYGFKSVVDTFLNERLAENGLATKEWLNDLFIRYWNDIAVVTGVLRAVAHLEYAEVCPQGPTMALASLSHGSVEVRECGIRAFENWASLDSLHLLQQVHCPEPWLQEYVDRVVTELKEGLGIDVSAGEED</sequence>
<keyword evidence="3" id="KW-1185">Reference proteome</keyword>
<reference evidence="2 3" key="1">
    <citation type="submission" date="2024-09" db="EMBL/GenBank/DDBJ databases">
        <authorList>
            <person name="D'Angelo T."/>
        </authorList>
    </citation>
    <scope>NUCLEOTIDE SEQUENCE [LARGE SCALE GENOMIC DNA]</scope>
    <source>
        <strain evidence="2">SAG AM-320-E07</strain>
    </source>
</reference>
<feature type="compositionally biased region" description="Basic and acidic residues" evidence="1">
    <location>
        <begin position="11"/>
        <end position="22"/>
    </location>
</feature>
<evidence type="ECO:0000313" key="3">
    <source>
        <dbReference type="Proteomes" id="UP001593833"/>
    </source>
</evidence>
<dbReference type="Proteomes" id="UP001593833">
    <property type="component" value="Unassembled WGS sequence"/>
</dbReference>
<accession>A0ABV6YLV5</accession>
<evidence type="ECO:0000256" key="1">
    <source>
        <dbReference type="SAM" id="MobiDB-lite"/>
    </source>
</evidence>
<evidence type="ECO:0000313" key="2">
    <source>
        <dbReference type="EMBL" id="MFC1573313.1"/>
    </source>
</evidence>
<organism evidence="2 3">
    <name type="scientific">Eiseniibacteriota bacterium</name>
    <dbReference type="NCBI Taxonomy" id="2212470"/>
    <lineage>
        <taxon>Bacteria</taxon>
        <taxon>Candidatus Eiseniibacteriota</taxon>
    </lineage>
</organism>
<dbReference type="EMBL" id="JBHPKH010000121">
    <property type="protein sequence ID" value="MFC1573313.1"/>
    <property type="molecule type" value="Genomic_DNA"/>
</dbReference>
<feature type="compositionally biased region" description="Polar residues" evidence="1">
    <location>
        <begin position="1"/>
        <end position="10"/>
    </location>
</feature>
<gene>
    <name evidence="2" type="ORF">ACFL6M_06910</name>
</gene>
<protein>
    <submittedName>
        <fullName evidence="2">Uncharacterized protein</fullName>
    </submittedName>
</protein>
<feature type="region of interest" description="Disordered" evidence="1">
    <location>
        <begin position="1"/>
        <end position="47"/>
    </location>
</feature>